<feature type="compositionally biased region" description="Acidic residues" evidence="1">
    <location>
        <begin position="113"/>
        <end position="137"/>
    </location>
</feature>
<feature type="region of interest" description="Disordered" evidence="1">
    <location>
        <begin position="368"/>
        <end position="409"/>
    </location>
</feature>
<reference evidence="2" key="2">
    <citation type="submission" date="2014-01" db="EMBL/GenBank/DDBJ databases">
        <title>Evolution of pathogenesis and genome organization in the Tremellales.</title>
        <authorList>
            <person name="Cuomo C."/>
            <person name="Litvintseva A."/>
            <person name="Heitman J."/>
            <person name="Chen Y."/>
            <person name="Sun S."/>
            <person name="Springer D."/>
            <person name="Dromer F."/>
            <person name="Young S."/>
            <person name="Zeng Q."/>
            <person name="Chapman S."/>
            <person name="Gujja S."/>
            <person name="Saif S."/>
            <person name="Birren B."/>
        </authorList>
    </citation>
    <scope>NUCLEOTIDE SEQUENCE</scope>
    <source>
        <strain evidence="2">CBS 10118</strain>
    </source>
</reference>
<organism evidence="2">
    <name type="scientific">Kwoniella bestiolae CBS 10118</name>
    <dbReference type="NCBI Taxonomy" id="1296100"/>
    <lineage>
        <taxon>Eukaryota</taxon>
        <taxon>Fungi</taxon>
        <taxon>Dikarya</taxon>
        <taxon>Basidiomycota</taxon>
        <taxon>Agaricomycotina</taxon>
        <taxon>Tremellomycetes</taxon>
        <taxon>Tremellales</taxon>
        <taxon>Cryptococcaceae</taxon>
        <taxon>Kwoniella</taxon>
    </lineage>
</organism>
<protein>
    <submittedName>
        <fullName evidence="2">Uncharacterized protein</fullName>
    </submittedName>
</protein>
<reference evidence="2" key="1">
    <citation type="submission" date="2013-07" db="EMBL/GenBank/DDBJ databases">
        <title>The Genome Sequence of Cryptococcus bestiolae CBS10118.</title>
        <authorList>
            <consortium name="The Broad Institute Genome Sequencing Platform"/>
            <person name="Cuomo C."/>
            <person name="Litvintseva A."/>
            <person name="Chen Y."/>
            <person name="Heitman J."/>
            <person name="Sun S."/>
            <person name="Springer D."/>
            <person name="Dromer F."/>
            <person name="Young S.K."/>
            <person name="Zeng Q."/>
            <person name="Gargeya S."/>
            <person name="Fitzgerald M."/>
            <person name="Abouelleil A."/>
            <person name="Alvarado L."/>
            <person name="Berlin A.M."/>
            <person name="Chapman S.B."/>
            <person name="Dewar J."/>
            <person name="Goldberg J."/>
            <person name="Griggs A."/>
            <person name="Gujja S."/>
            <person name="Hansen M."/>
            <person name="Howarth C."/>
            <person name="Imamovic A."/>
            <person name="Larimer J."/>
            <person name="McCowan C."/>
            <person name="Murphy C."/>
            <person name="Pearson M."/>
            <person name="Priest M."/>
            <person name="Roberts A."/>
            <person name="Saif S."/>
            <person name="Shea T."/>
            <person name="Sykes S."/>
            <person name="Wortman J."/>
            <person name="Nusbaum C."/>
            <person name="Birren B."/>
        </authorList>
    </citation>
    <scope>NUCLEOTIDE SEQUENCE [LARGE SCALE GENOMIC DNA]</scope>
    <source>
        <strain evidence="2">CBS 10118</strain>
    </source>
</reference>
<gene>
    <name evidence="2" type="ORF">I302_03652</name>
</gene>
<evidence type="ECO:0000313" key="2">
    <source>
        <dbReference type="EMBL" id="OCF25975.1"/>
    </source>
</evidence>
<dbReference type="EMBL" id="KI894020">
    <property type="protein sequence ID" value="OCF25975.1"/>
    <property type="molecule type" value="Genomic_DNA"/>
</dbReference>
<name>A0A1B9G4L2_9TREE</name>
<dbReference type="OrthoDB" id="2530165at2759"/>
<dbReference type="AlphaFoldDB" id="A0A1B9G4L2"/>
<evidence type="ECO:0000256" key="1">
    <source>
        <dbReference type="SAM" id="MobiDB-lite"/>
    </source>
</evidence>
<dbReference type="VEuPathDB" id="FungiDB:I302_03652"/>
<feature type="region of interest" description="Disordered" evidence="1">
    <location>
        <begin position="182"/>
        <end position="313"/>
    </location>
</feature>
<feature type="compositionally biased region" description="Low complexity" evidence="1">
    <location>
        <begin position="8"/>
        <end position="17"/>
    </location>
</feature>
<feature type="region of interest" description="Disordered" evidence="1">
    <location>
        <begin position="54"/>
        <end position="156"/>
    </location>
</feature>
<feature type="compositionally biased region" description="Acidic residues" evidence="1">
    <location>
        <begin position="231"/>
        <end position="252"/>
    </location>
</feature>
<feature type="region of interest" description="Disordered" evidence="1">
    <location>
        <begin position="1"/>
        <end position="31"/>
    </location>
</feature>
<proteinExistence type="predicted"/>
<sequence length="409" mass="44590">MQSRPRRAAASSSTLPTRTEDPNVDPEFLTLSANQRRNIDRAFGRGIAILEGRSRKRRKVEKKGVEEKDEEQEQGGFVAEDNDEGGGFLVDDEGDGGAGGFMVDNDEAGGFMVEDEGGGFMVDDEENGGGFMIEDDPIPSNPNVQSEEQDPFPPKRIPLHLLPSLLTSLGLPSDEDVLGVFKASASGWEDEEEQSSSSRRKRGPNEEGGGGGVELKDFRAVCAALMGPDDAQGEEEDGEEDTFELPSEDGESDLSSLSGSEYGEDSASKSTKKRTGKVRSKDFASEGDSSTPAPAARRRGRKNIDVDSSGRVRLNTRQKELAKDIWEMLKPPSTTQKGQVLGRDEVKKWVRELGEMWSDDEVSVIHISHHQHTSQPRDSEGTMNGVEKQELMVISNADHRDGHSLLDAA</sequence>
<feature type="compositionally biased region" description="Acidic residues" evidence="1">
    <location>
        <begin position="80"/>
        <end position="95"/>
    </location>
</feature>
<feature type="compositionally biased region" description="Basic and acidic residues" evidence="1">
    <location>
        <begin position="397"/>
        <end position="409"/>
    </location>
</feature>
<accession>A0A1B9G4L2</accession>